<evidence type="ECO:0000256" key="11">
    <source>
        <dbReference type="ARBA" id="ARBA00023315"/>
    </source>
</evidence>
<organism evidence="15 16">
    <name type="scientific">Usitatibacter palustris</name>
    <dbReference type="NCBI Taxonomy" id="2732487"/>
    <lineage>
        <taxon>Bacteria</taxon>
        <taxon>Pseudomonadati</taxon>
        <taxon>Pseudomonadota</taxon>
        <taxon>Betaproteobacteria</taxon>
        <taxon>Nitrosomonadales</taxon>
        <taxon>Usitatibacteraceae</taxon>
        <taxon>Usitatibacter</taxon>
    </lineage>
</organism>
<gene>
    <name evidence="15" type="primary">patA_1</name>
    <name evidence="15" type="ORF">DSM104440_03007</name>
</gene>
<comment type="similarity">
    <text evidence="3 13">Belongs to the membrane-bound acyltransferase family.</text>
</comment>
<feature type="transmembrane region" description="Helical" evidence="14">
    <location>
        <begin position="46"/>
        <end position="65"/>
    </location>
</feature>
<reference evidence="15 16" key="1">
    <citation type="submission" date="2020-04" db="EMBL/GenBank/DDBJ databases">
        <title>Usitatibacter rugosus gen. nov., sp. nov. and Usitatibacter palustris sp. nov., novel members of Usitatibacteraceae fam. nov. within the order Nitrosomonadales isolated from soil.</title>
        <authorList>
            <person name="Huber K.J."/>
            <person name="Neumann-Schaal M."/>
            <person name="Geppert A."/>
            <person name="Luckner M."/>
            <person name="Wanner G."/>
            <person name="Overmann J."/>
        </authorList>
    </citation>
    <scope>NUCLEOTIDE SEQUENCE [LARGE SCALE GENOMIC DNA]</scope>
    <source>
        <strain evidence="15 16">Swamp67</strain>
    </source>
</reference>
<dbReference type="Pfam" id="PF03062">
    <property type="entry name" value="MBOAT"/>
    <property type="match status" value="1"/>
</dbReference>
<protein>
    <recommendedName>
        <fullName evidence="4">Probable alginate O-acetylase AlgI</fullName>
    </recommendedName>
    <alternativeName>
        <fullName evidence="12">Alginate biosynthesis protein AlgI</fullName>
    </alternativeName>
</protein>
<feature type="transmembrane region" description="Helical" evidence="14">
    <location>
        <begin position="448"/>
        <end position="468"/>
    </location>
</feature>
<accession>A0A6M4HBE6</accession>
<keyword evidence="5 13" id="KW-1003">Cell membrane</keyword>
<dbReference type="AlphaFoldDB" id="A0A6M4HBE6"/>
<evidence type="ECO:0000313" key="15">
    <source>
        <dbReference type="EMBL" id="QJR16178.1"/>
    </source>
</evidence>
<feature type="transmembrane region" description="Helical" evidence="14">
    <location>
        <begin position="145"/>
        <end position="165"/>
    </location>
</feature>
<dbReference type="PIRSF" id="PIRSF016636">
    <property type="entry name" value="AlgI_DltB"/>
    <property type="match status" value="1"/>
</dbReference>
<keyword evidence="7 14" id="KW-0812">Transmembrane</keyword>
<dbReference type="InterPro" id="IPR024194">
    <property type="entry name" value="Ac/AlaTfrase_AlgI/DltB"/>
</dbReference>
<evidence type="ECO:0000256" key="7">
    <source>
        <dbReference type="ARBA" id="ARBA00022692"/>
    </source>
</evidence>
<keyword evidence="6 13" id="KW-0808">Transferase</keyword>
<feature type="transmembrane region" description="Helical" evidence="14">
    <location>
        <begin position="302"/>
        <end position="320"/>
    </location>
</feature>
<dbReference type="EMBL" id="CP053073">
    <property type="protein sequence ID" value="QJR16178.1"/>
    <property type="molecule type" value="Genomic_DNA"/>
</dbReference>
<evidence type="ECO:0000256" key="14">
    <source>
        <dbReference type="SAM" id="Phobius"/>
    </source>
</evidence>
<keyword evidence="10 13" id="KW-0472">Membrane</keyword>
<name>A0A6M4HBE6_9PROT</name>
<keyword evidence="16" id="KW-1185">Reference proteome</keyword>
<feature type="transmembrane region" description="Helical" evidence="14">
    <location>
        <begin position="12"/>
        <end position="40"/>
    </location>
</feature>
<evidence type="ECO:0000256" key="4">
    <source>
        <dbReference type="ARBA" id="ARBA00016084"/>
    </source>
</evidence>
<keyword evidence="9 14" id="KW-1133">Transmembrane helix</keyword>
<comment type="pathway">
    <text evidence="2">Glycan biosynthesis; alginate biosynthesis.</text>
</comment>
<evidence type="ECO:0000256" key="13">
    <source>
        <dbReference type="PIRNR" id="PIRNR016636"/>
    </source>
</evidence>
<dbReference type="PANTHER" id="PTHR13285">
    <property type="entry name" value="ACYLTRANSFERASE"/>
    <property type="match status" value="1"/>
</dbReference>
<dbReference type="GO" id="GO:0042121">
    <property type="term" value="P:alginic acid biosynthetic process"/>
    <property type="evidence" value="ECO:0007669"/>
    <property type="project" value="UniProtKB-KW"/>
</dbReference>
<feature type="transmembrane region" description="Helical" evidence="14">
    <location>
        <begin position="420"/>
        <end position="436"/>
    </location>
</feature>
<evidence type="ECO:0000256" key="6">
    <source>
        <dbReference type="ARBA" id="ARBA00022679"/>
    </source>
</evidence>
<comment type="subcellular location">
    <subcellularLocation>
        <location evidence="1">Cell membrane</location>
        <topology evidence="1">Multi-pass membrane protein</topology>
    </subcellularLocation>
</comment>
<dbReference type="GO" id="GO:0005886">
    <property type="term" value="C:plasma membrane"/>
    <property type="evidence" value="ECO:0007669"/>
    <property type="project" value="UniProtKB-SubCell"/>
</dbReference>
<dbReference type="RefSeq" id="WP_171164071.1">
    <property type="nucleotide sequence ID" value="NZ_CP053073.1"/>
</dbReference>
<dbReference type="InterPro" id="IPR004299">
    <property type="entry name" value="MBOAT_fam"/>
</dbReference>
<keyword evidence="8" id="KW-0016">Alginate biosynthesis</keyword>
<feature type="transmembrane region" description="Helical" evidence="14">
    <location>
        <begin position="351"/>
        <end position="370"/>
    </location>
</feature>
<dbReference type="GO" id="GO:0016746">
    <property type="term" value="F:acyltransferase activity"/>
    <property type="evidence" value="ECO:0007669"/>
    <property type="project" value="UniProtKB-KW"/>
</dbReference>
<evidence type="ECO:0000256" key="10">
    <source>
        <dbReference type="ARBA" id="ARBA00023136"/>
    </source>
</evidence>
<dbReference type="KEGG" id="upl:DSM104440_03007"/>
<feature type="transmembrane region" description="Helical" evidence="14">
    <location>
        <begin position="77"/>
        <end position="95"/>
    </location>
</feature>
<proteinExistence type="inferred from homology"/>
<evidence type="ECO:0000256" key="3">
    <source>
        <dbReference type="ARBA" id="ARBA00010323"/>
    </source>
</evidence>
<dbReference type="Proteomes" id="UP000503096">
    <property type="component" value="Chromosome"/>
</dbReference>
<dbReference type="InterPro" id="IPR028362">
    <property type="entry name" value="AlgI"/>
</dbReference>
<evidence type="ECO:0000313" key="16">
    <source>
        <dbReference type="Proteomes" id="UP000503096"/>
    </source>
</evidence>
<dbReference type="PANTHER" id="PTHR13285:SF23">
    <property type="entry name" value="TEICHOIC ACID D-ALANYLTRANSFERASE"/>
    <property type="match status" value="1"/>
</dbReference>
<keyword evidence="11 13" id="KW-0012">Acyltransferase</keyword>
<evidence type="ECO:0000256" key="5">
    <source>
        <dbReference type="ARBA" id="ARBA00022475"/>
    </source>
</evidence>
<evidence type="ECO:0000256" key="2">
    <source>
        <dbReference type="ARBA" id="ARBA00005182"/>
    </source>
</evidence>
<evidence type="ECO:0000256" key="1">
    <source>
        <dbReference type="ARBA" id="ARBA00004651"/>
    </source>
</evidence>
<dbReference type="InterPro" id="IPR051085">
    <property type="entry name" value="MB_O-acyltransferase"/>
</dbReference>
<feature type="transmembrane region" description="Helical" evidence="14">
    <location>
        <begin position="209"/>
        <end position="229"/>
    </location>
</feature>
<sequence length="478" mass="52925">MLFNSYEFLLAFLPLAVLGYFALKGHGNLFLVAASLFFYAWWRVEFIALLIASIAVNFTIGRAIVQRAARGEATKALLVAGIAFDLLLLGYFKYANFFAENVAALLGIAVPKLDVVLPIGISFFTFTQIAFLVDAHQKKAAEPNLTNYALFVTYFPHLLAGPILHHREMMPQFADASLKRVDWDNVARGLALLAIGLAKKVLIADPLSVWANAGFAAAPTLGFGDAWLATLCYTLQLYFDFSGYTDMALGMALMMNIRLPENFNSPYRSRNLQDFWRRWHMTLMRFLRDYVYIPLGGNRRGATLTAAFLVLTFTLGGLWHGANWTFVLWGLANGLGLVVVRLWSRTGIAMPVFLAWAITFLAVNLGWVLFRAPDLATAGSMYQALVGAHGFGALTVTEWRWIPSLPQLTLASAATNWDNVSTFITLLAAGFIAAWPRNSMAIVREMRFGWPLQAATALALVAGVLALANPTEFLYFNF</sequence>
<dbReference type="PIRSF" id="PIRSF500217">
    <property type="entry name" value="AlgI"/>
    <property type="match status" value="1"/>
</dbReference>
<evidence type="ECO:0000256" key="12">
    <source>
        <dbReference type="ARBA" id="ARBA00031030"/>
    </source>
</evidence>
<evidence type="ECO:0000256" key="8">
    <source>
        <dbReference type="ARBA" id="ARBA00022841"/>
    </source>
</evidence>
<dbReference type="InParanoid" id="A0A6M4HBE6"/>
<evidence type="ECO:0000256" key="9">
    <source>
        <dbReference type="ARBA" id="ARBA00022989"/>
    </source>
</evidence>